<sequence>MIAVSYASSLSQVGDEVTVAVDEMDRQRRRLTLFRRPTPHDLR</sequence>
<protein>
    <submittedName>
        <fullName evidence="1">Uncharacterized protein</fullName>
    </submittedName>
</protein>
<proteinExistence type="predicted"/>
<organism evidence="1 2">
    <name type="scientific">Streptomyces xantholiticus</name>
    <dbReference type="NCBI Taxonomy" id="68285"/>
    <lineage>
        <taxon>Bacteria</taxon>
        <taxon>Bacillati</taxon>
        <taxon>Actinomycetota</taxon>
        <taxon>Actinomycetes</taxon>
        <taxon>Kitasatosporales</taxon>
        <taxon>Streptomycetaceae</taxon>
        <taxon>Streptomyces</taxon>
    </lineage>
</organism>
<dbReference type="RefSeq" id="WP_351977401.1">
    <property type="nucleotide sequence ID" value="NZ_JBEPBX010000020.1"/>
</dbReference>
<name>A0ABV1UYS3_9ACTN</name>
<keyword evidence="2" id="KW-1185">Reference proteome</keyword>
<comment type="caution">
    <text evidence="1">The sequence shown here is derived from an EMBL/GenBank/DDBJ whole genome shotgun (WGS) entry which is preliminary data.</text>
</comment>
<reference evidence="1 2" key="1">
    <citation type="submission" date="2024-06" db="EMBL/GenBank/DDBJ databases">
        <title>The Natural Products Discovery Center: Release of the First 8490 Sequenced Strains for Exploring Actinobacteria Biosynthetic Diversity.</title>
        <authorList>
            <person name="Kalkreuter E."/>
            <person name="Kautsar S.A."/>
            <person name="Yang D."/>
            <person name="Bader C.D."/>
            <person name="Teijaro C.N."/>
            <person name="Fluegel L."/>
            <person name="Davis C.M."/>
            <person name="Simpson J.R."/>
            <person name="Lauterbach L."/>
            <person name="Steele A.D."/>
            <person name="Gui C."/>
            <person name="Meng S."/>
            <person name="Li G."/>
            <person name="Viehrig K."/>
            <person name="Ye F."/>
            <person name="Su P."/>
            <person name="Kiefer A.F."/>
            <person name="Nichols A."/>
            <person name="Cepeda A.J."/>
            <person name="Yan W."/>
            <person name="Fan B."/>
            <person name="Jiang Y."/>
            <person name="Adhikari A."/>
            <person name="Zheng C.-J."/>
            <person name="Schuster L."/>
            <person name="Cowan T.M."/>
            <person name="Smanski M.J."/>
            <person name="Chevrette M.G."/>
            <person name="De Carvalho L.P.S."/>
            <person name="Shen B."/>
        </authorList>
    </citation>
    <scope>NUCLEOTIDE SEQUENCE [LARGE SCALE GENOMIC DNA]</scope>
    <source>
        <strain evidence="1 2">NPDC000837</strain>
    </source>
</reference>
<gene>
    <name evidence="1" type="ORF">ABT276_21820</name>
</gene>
<evidence type="ECO:0000313" key="1">
    <source>
        <dbReference type="EMBL" id="MER6615949.1"/>
    </source>
</evidence>
<accession>A0ABV1UYS3</accession>
<dbReference type="EMBL" id="JBEPBX010000020">
    <property type="protein sequence ID" value="MER6615949.1"/>
    <property type="molecule type" value="Genomic_DNA"/>
</dbReference>
<dbReference type="Proteomes" id="UP001445472">
    <property type="component" value="Unassembled WGS sequence"/>
</dbReference>
<evidence type="ECO:0000313" key="2">
    <source>
        <dbReference type="Proteomes" id="UP001445472"/>
    </source>
</evidence>